<gene>
    <name evidence="2" type="ORF">HQ80_0001</name>
</gene>
<dbReference type="Pfam" id="PF23877">
    <property type="entry name" value="DUF7231"/>
    <property type="match status" value="1"/>
</dbReference>
<dbReference type="EMBL" id="KM209228">
    <property type="protein sequence ID" value="AIM51419.1"/>
    <property type="molecule type" value="Genomic_DNA"/>
</dbReference>
<evidence type="ECO:0000313" key="3">
    <source>
        <dbReference type="Proteomes" id="UP000224241"/>
    </source>
</evidence>
<proteinExistence type="predicted"/>
<accession>A0A0N6YPV7</accession>
<protein>
    <submittedName>
        <fullName evidence="2">Uncharacterized protein</fullName>
    </submittedName>
</protein>
<feature type="region of interest" description="Disordered" evidence="1">
    <location>
        <begin position="99"/>
        <end position="125"/>
    </location>
</feature>
<name>A0A0N6YPV7_9CAUD</name>
<sequence>MDKNMTDKPRKIAIVGAGLGSRLIKILLEEKLPGVEVVHITPDDIPKRRSEPGERMIICDELQQMLDTKALIAKLKQRDTEMSAECDMREFYADRRYQEPTRLRGAAAHKRQATKMKNKSRSKRK</sequence>
<dbReference type="Proteomes" id="UP000224241">
    <property type="component" value="Segment"/>
</dbReference>
<feature type="compositionally biased region" description="Basic residues" evidence="1">
    <location>
        <begin position="107"/>
        <end position="125"/>
    </location>
</feature>
<reference evidence="2 3" key="1">
    <citation type="journal article" date="2015" name="Stand. Genomic Sci.">
        <title>The complete genome, structural proteome, comparative genomics and phylogenetic analysis of a broad host lytic bacteriophage ?D3 infecting pectinolytic Dickeya spp.</title>
        <authorList>
            <person name="Czajkowski R."/>
            <person name="Ozymko Z."/>
            <person name="Siwinska J."/>
            <person name="Ossowicki A."/>
            <person name="de Jager V."/>
            <person name="Narajczyk M."/>
            <person name="Lojkowska E."/>
        </authorList>
    </citation>
    <scope>NUCLEOTIDE SEQUENCE [LARGE SCALE GENOMIC DNA]</scope>
</reference>
<dbReference type="InterPro" id="IPR055655">
    <property type="entry name" value="DUF7231"/>
</dbReference>
<organism evidence="2 3">
    <name type="scientific">Dickeya phage phiD3</name>
    <dbReference type="NCBI Taxonomy" id="1542131"/>
    <lineage>
        <taxon>Viruses</taxon>
        <taxon>Duplodnaviria</taxon>
        <taxon>Heunggongvirae</taxon>
        <taxon>Uroviricota</taxon>
        <taxon>Caudoviricetes</taxon>
        <taxon>Pantevenvirales</taxon>
        <taxon>Ackermannviridae</taxon>
        <taxon>Aglimvirinae</taxon>
        <taxon>Limestonevirus</taxon>
        <taxon>Limestonevirus limestone</taxon>
    </lineage>
</organism>
<evidence type="ECO:0000256" key="1">
    <source>
        <dbReference type="SAM" id="MobiDB-lite"/>
    </source>
</evidence>
<evidence type="ECO:0000313" key="2">
    <source>
        <dbReference type="EMBL" id="AIM51419.1"/>
    </source>
</evidence>